<evidence type="ECO:0000313" key="2">
    <source>
        <dbReference type="EMBL" id="TQL44712.1"/>
    </source>
</evidence>
<organism evidence="2 3">
    <name type="scientific">Leucobacter komagatae</name>
    <dbReference type="NCBI Taxonomy" id="55969"/>
    <lineage>
        <taxon>Bacteria</taxon>
        <taxon>Bacillati</taxon>
        <taxon>Actinomycetota</taxon>
        <taxon>Actinomycetes</taxon>
        <taxon>Micrococcales</taxon>
        <taxon>Microbacteriaceae</taxon>
        <taxon>Leucobacter</taxon>
    </lineage>
</organism>
<proteinExistence type="predicted"/>
<dbReference type="RefSeq" id="WP_141888374.1">
    <property type="nucleotide sequence ID" value="NZ_BAAAUY010000006.1"/>
</dbReference>
<dbReference type="OrthoDB" id="3535759at2"/>
<evidence type="ECO:0000256" key="1">
    <source>
        <dbReference type="SAM" id="MobiDB-lite"/>
    </source>
</evidence>
<accession>A0A542Y9E0</accession>
<dbReference type="Proteomes" id="UP000319094">
    <property type="component" value="Unassembled WGS sequence"/>
</dbReference>
<protein>
    <recommendedName>
        <fullName evidence="4">DUF4913 domain-containing protein</fullName>
    </recommendedName>
</protein>
<reference evidence="2 3" key="1">
    <citation type="submission" date="2019-06" db="EMBL/GenBank/DDBJ databases">
        <title>Sequencing the genomes of 1000 actinobacteria strains.</title>
        <authorList>
            <person name="Klenk H.-P."/>
        </authorList>
    </citation>
    <scope>NUCLEOTIDE SEQUENCE [LARGE SCALE GENOMIC DNA]</scope>
    <source>
        <strain evidence="2 3">DSM 8803</strain>
    </source>
</reference>
<dbReference type="EMBL" id="VFON01000001">
    <property type="protein sequence ID" value="TQL44712.1"/>
    <property type="molecule type" value="Genomic_DNA"/>
</dbReference>
<evidence type="ECO:0000313" key="3">
    <source>
        <dbReference type="Proteomes" id="UP000319094"/>
    </source>
</evidence>
<name>A0A542Y9E0_9MICO</name>
<sequence>MNEAPDVPGAEDEASEHLDPEIEDDDLYDLVMARTVLPEPPRPINWYLLTSGDAEAEWLALNEWVDQLRRTYGLPASVIPPFWYRHPELVWELSALHLHWIASYDPEQDASGPIAWHTDFALARERLREWVSTSGTRLDRDRPTRQTTWPGEEPQALIEDELIPNRAIDFVDFVAADVQARQDIEDEFIRLKRAADRARDDEPG</sequence>
<dbReference type="AlphaFoldDB" id="A0A542Y9E0"/>
<evidence type="ECO:0008006" key="4">
    <source>
        <dbReference type="Google" id="ProtNLM"/>
    </source>
</evidence>
<keyword evidence="3" id="KW-1185">Reference proteome</keyword>
<comment type="caution">
    <text evidence="2">The sequence shown here is derived from an EMBL/GenBank/DDBJ whole genome shotgun (WGS) entry which is preliminary data.</text>
</comment>
<feature type="region of interest" description="Disordered" evidence="1">
    <location>
        <begin position="1"/>
        <end position="20"/>
    </location>
</feature>
<gene>
    <name evidence="2" type="ORF">FB468_2780</name>
</gene>